<feature type="binding site" evidence="9">
    <location>
        <position position="398"/>
    </location>
    <ligand>
        <name>K(+)</name>
        <dbReference type="ChEBI" id="CHEBI:29103"/>
    </ligand>
</feature>
<dbReference type="SUPFAM" id="SSF53613">
    <property type="entry name" value="Ribokinase-like"/>
    <property type="match status" value="1"/>
</dbReference>
<sequence length="438" mass="47902">MILPAESGSWYNGVLSHTFSGIVSPYYDSATILMEQLGKFKISVPYDLSLISLRDDMGENTRYPGISGIKIPYYEFGRFVCERLIDSCEKQENMLPAFESAYPLDHTLSLDIPFSSHSKRIVVVGSVNIDVTLNVNELPQPGKTISTSKHSVIPGGKGANQAVGVAKLENEVSLIGRVGNDYDSSLVYSYMEEYHVDIQGIKRDSLAETGKAYIHVQNDGESMITLLAGANQNLTPADISCYDDLFEHCEYCLLQTEVPEAAILEAARLAHAHGVKNILKPAAINRIDRSLMQYIDIFVPNRKEAEMLCPGMPDVESKADAFLAMGAKTVIITLGHHGCYIKDTSFCGYLPAADFIPVDTTGAADAFISTLAVYLQNGYSLVNAAKIATYAAGFCVSRQGVIPAMIDRNSLEAYIARKEPELINCSANRLLPKLTETL</sequence>
<comment type="similarity">
    <text evidence="9">Belongs to the carbohydrate kinase PfkB family. Ribokinase subfamily.</text>
</comment>
<evidence type="ECO:0000313" key="12">
    <source>
        <dbReference type="Proteomes" id="UP000005384"/>
    </source>
</evidence>
<dbReference type="Gene3D" id="3.40.1190.20">
    <property type="match status" value="1"/>
</dbReference>
<keyword evidence="8 9" id="KW-0119">Carbohydrate metabolism</keyword>
<keyword evidence="4 9" id="KW-0418">Kinase</keyword>
<dbReference type="InterPro" id="IPR011877">
    <property type="entry name" value="Ribokinase"/>
</dbReference>
<evidence type="ECO:0000259" key="10">
    <source>
        <dbReference type="Pfam" id="PF00294"/>
    </source>
</evidence>
<dbReference type="PRINTS" id="PR00990">
    <property type="entry name" value="RIBOKINASE"/>
</dbReference>
<keyword evidence="12" id="KW-1185">Reference proteome</keyword>
<proteinExistence type="inferred from homology"/>
<keyword evidence="6 9" id="KW-0460">Magnesium</keyword>
<evidence type="ECO:0000313" key="11">
    <source>
        <dbReference type="EMBL" id="EHI58616.1"/>
    </source>
</evidence>
<evidence type="ECO:0000256" key="1">
    <source>
        <dbReference type="ARBA" id="ARBA00022679"/>
    </source>
</evidence>
<dbReference type="GO" id="GO:0005737">
    <property type="term" value="C:cytoplasm"/>
    <property type="evidence" value="ECO:0007669"/>
    <property type="project" value="UniProtKB-SubCell"/>
</dbReference>
<dbReference type="PANTHER" id="PTHR10584">
    <property type="entry name" value="SUGAR KINASE"/>
    <property type="match status" value="1"/>
</dbReference>
<comment type="cofactor">
    <cofactor evidence="9">
        <name>Mg(2+)</name>
        <dbReference type="ChEBI" id="CHEBI:18420"/>
    </cofactor>
    <text evidence="9">Requires a divalent cation, most likely magnesium in vivo, as an electrophilic catalyst to aid phosphoryl group transfer. It is the chelate of the metal and the nucleotide that is the actual substrate.</text>
</comment>
<feature type="binding site" evidence="9">
    <location>
        <position position="301"/>
    </location>
    <ligand>
        <name>ATP</name>
        <dbReference type="ChEBI" id="CHEBI:30616"/>
    </ligand>
</feature>
<keyword evidence="2 9" id="KW-0479">Metal-binding</keyword>
<name>G5III1_9FIRM</name>
<comment type="subcellular location">
    <subcellularLocation>
        <location evidence="9">Cytoplasm</location>
    </subcellularLocation>
</comment>
<evidence type="ECO:0000256" key="9">
    <source>
        <dbReference type="HAMAP-Rule" id="MF_01987"/>
    </source>
</evidence>
<dbReference type="HOGENOM" id="CLU_027634_2_2_9"/>
<feature type="active site" description="Proton acceptor" evidence="9">
    <location>
        <position position="365"/>
    </location>
</feature>
<evidence type="ECO:0000256" key="8">
    <source>
        <dbReference type="ARBA" id="ARBA00023277"/>
    </source>
</evidence>
<feature type="binding site" evidence="9">
    <location>
        <begin position="128"/>
        <end position="130"/>
    </location>
    <ligand>
        <name>substrate</name>
    </ligand>
</feature>
<dbReference type="PANTHER" id="PTHR10584:SF166">
    <property type="entry name" value="RIBOKINASE"/>
    <property type="match status" value="1"/>
</dbReference>
<dbReference type="GO" id="GO:0005524">
    <property type="term" value="F:ATP binding"/>
    <property type="evidence" value="ECO:0007669"/>
    <property type="project" value="UniProtKB-UniRule"/>
</dbReference>
<keyword evidence="1 9" id="KW-0808">Transferase</keyword>
<accession>G5III1</accession>
<evidence type="ECO:0000256" key="2">
    <source>
        <dbReference type="ARBA" id="ARBA00022723"/>
    </source>
</evidence>
<keyword evidence="7 9" id="KW-0630">Potassium</keyword>
<dbReference type="CDD" id="cd01174">
    <property type="entry name" value="ribokinase"/>
    <property type="match status" value="1"/>
</dbReference>
<feature type="binding site" evidence="9">
    <location>
        <position position="257"/>
    </location>
    <ligand>
        <name>substrate</name>
    </ligand>
</feature>
<dbReference type="HAMAP" id="MF_01987">
    <property type="entry name" value="Ribokinase"/>
    <property type="match status" value="1"/>
</dbReference>
<comment type="catalytic activity">
    <reaction evidence="9">
        <text>D-ribose + ATP = D-ribose 5-phosphate + ADP + H(+)</text>
        <dbReference type="Rhea" id="RHEA:13697"/>
        <dbReference type="ChEBI" id="CHEBI:15378"/>
        <dbReference type="ChEBI" id="CHEBI:30616"/>
        <dbReference type="ChEBI" id="CHEBI:47013"/>
        <dbReference type="ChEBI" id="CHEBI:78346"/>
        <dbReference type="ChEBI" id="CHEBI:456216"/>
        <dbReference type="EC" id="2.7.1.15"/>
    </reaction>
</comment>
<comment type="function">
    <text evidence="9">Catalyzes the phosphorylation of ribose at O-5 in a reaction requiring ATP and magnesium. The resulting D-ribose-5-phosphate can then be used either for sythesis of nucleotides, histidine, and tryptophan, or as a component of the pentose phosphate pathway.</text>
</comment>
<dbReference type="GO" id="GO:0046872">
    <property type="term" value="F:metal ion binding"/>
    <property type="evidence" value="ECO:0007669"/>
    <property type="project" value="UniProtKB-KW"/>
</dbReference>
<comment type="caution">
    <text evidence="9">Lacks conserved residue(s) required for the propagation of feature annotation.</text>
</comment>
<comment type="pathway">
    <text evidence="9">Carbohydrate metabolism; D-ribose degradation; D-ribose 5-phosphate from beta-D-ribopyranose: step 2/2.</text>
</comment>
<feature type="binding site" evidence="9">
    <location>
        <begin position="333"/>
        <end position="338"/>
    </location>
    <ligand>
        <name>ATP</name>
        <dbReference type="ChEBI" id="CHEBI:30616"/>
    </ligand>
</feature>
<organism evidence="11 12">
    <name type="scientific">Hungatella hathewayi WAL-18680</name>
    <dbReference type="NCBI Taxonomy" id="742737"/>
    <lineage>
        <taxon>Bacteria</taxon>
        <taxon>Bacillati</taxon>
        <taxon>Bacillota</taxon>
        <taxon>Clostridia</taxon>
        <taxon>Lachnospirales</taxon>
        <taxon>Lachnospiraceae</taxon>
        <taxon>Hungatella</taxon>
    </lineage>
</organism>
<feature type="binding site" evidence="9">
    <location>
        <begin position="156"/>
        <end position="160"/>
    </location>
    <ligand>
        <name>substrate</name>
    </ligand>
</feature>
<dbReference type="InterPro" id="IPR029056">
    <property type="entry name" value="Ribokinase-like"/>
</dbReference>
<dbReference type="SUPFAM" id="SSF53822">
    <property type="entry name" value="Periplasmic binding protein-like I"/>
    <property type="match status" value="1"/>
</dbReference>
<dbReference type="GO" id="GO:0019303">
    <property type="term" value="P:D-ribose catabolic process"/>
    <property type="evidence" value="ECO:0007669"/>
    <property type="project" value="UniProtKB-UniRule"/>
</dbReference>
<reference evidence="11 12" key="1">
    <citation type="submission" date="2011-08" db="EMBL/GenBank/DDBJ databases">
        <title>The Genome Sequence of Clostridium hathewayi WAL-18680.</title>
        <authorList>
            <consortium name="The Broad Institute Genome Sequencing Platform"/>
            <person name="Earl A."/>
            <person name="Ward D."/>
            <person name="Feldgarden M."/>
            <person name="Gevers D."/>
            <person name="Finegold S.M."/>
            <person name="Summanen P.H."/>
            <person name="Molitoris D.R."/>
            <person name="Song M."/>
            <person name="Daigneault M."/>
            <person name="Allen-Vercoe E."/>
            <person name="Young S.K."/>
            <person name="Zeng Q."/>
            <person name="Gargeya S."/>
            <person name="Fitzgerald M."/>
            <person name="Haas B."/>
            <person name="Abouelleil A."/>
            <person name="Alvarado L."/>
            <person name="Arachchi H.M."/>
            <person name="Berlin A."/>
            <person name="Brown A."/>
            <person name="Chapman S.B."/>
            <person name="Chen Z."/>
            <person name="Dunbar C."/>
            <person name="Freedman E."/>
            <person name="Gearin G."/>
            <person name="Gellesch M."/>
            <person name="Goldberg J."/>
            <person name="Griggs A."/>
            <person name="Gujja S."/>
            <person name="Heiman D."/>
            <person name="Howarth C."/>
            <person name="Larson L."/>
            <person name="Lui A."/>
            <person name="MacDonald P.J.P."/>
            <person name="Montmayeur A."/>
            <person name="Murphy C."/>
            <person name="Neiman D."/>
            <person name="Pearson M."/>
            <person name="Priest M."/>
            <person name="Roberts A."/>
            <person name="Saif S."/>
            <person name="Shea T."/>
            <person name="Shenoy N."/>
            <person name="Sisk P."/>
            <person name="Stolte C."/>
            <person name="Sykes S."/>
            <person name="Wortman J."/>
            <person name="Nusbaum C."/>
            <person name="Birren B."/>
        </authorList>
    </citation>
    <scope>NUCLEOTIDE SEQUENCE [LARGE SCALE GENOMIC DNA]</scope>
    <source>
        <strain evidence="11 12">WAL-18680</strain>
    </source>
</reference>
<evidence type="ECO:0000256" key="7">
    <source>
        <dbReference type="ARBA" id="ARBA00022958"/>
    </source>
</evidence>
<evidence type="ECO:0000256" key="3">
    <source>
        <dbReference type="ARBA" id="ARBA00022741"/>
    </source>
</evidence>
<keyword evidence="3 9" id="KW-0547">Nucleotide-binding</keyword>
<dbReference type="InterPro" id="IPR028082">
    <property type="entry name" value="Peripla_BP_I"/>
</dbReference>
<dbReference type="EMBL" id="ADLN01000092">
    <property type="protein sequence ID" value="EHI58616.1"/>
    <property type="molecule type" value="Genomic_DNA"/>
</dbReference>
<feature type="binding site" evidence="9">
    <location>
        <position position="365"/>
    </location>
    <ligand>
        <name>substrate</name>
    </ligand>
</feature>
<gene>
    <name evidence="9" type="primary">rbsK</name>
    <name evidence="11" type="ORF">HMPREF9473_03309</name>
</gene>
<comment type="activity regulation">
    <text evidence="9">Activated by a monovalent cation that binds near, but not in, the active site. The most likely occupant of the site in vivo is potassium. Ion binding induces a conformational change that may alter substrate affinity.</text>
</comment>
<protein>
    <recommendedName>
        <fullName evidence="9">Ribokinase</fullName>
        <shortName evidence="9">RK</shortName>
        <ecNumber evidence="9">2.7.1.15</ecNumber>
    </recommendedName>
</protein>
<feature type="binding site" evidence="9">
    <location>
        <position position="359"/>
    </location>
    <ligand>
        <name>K(+)</name>
        <dbReference type="ChEBI" id="CHEBI:29103"/>
    </ligand>
</feature>
<dbReference type="InterPro" id="IPR011611">
    <property type="entry name" value="PfkB_dom"/>
</dbReference>
<feature type="domain" description="Carbohydrate kinase PfkB" evidence="10">
    <location>
        <begin position="119"/>
        <end position="404"/>
    </location>
</feature>
<dbReference type="RefSeq" id="WP_006781288.1">
    <property type="nucleotide sequence ID" value="NZ_JH379028.1"/>
</dbReference>
<dbReference type="InterPro" id="IPR002139">
    <property type="entry name" value="Ribo/fructo_kinase"/>
</dbReference>
<feature type="binding site" evidence="9">
    <location>
        <position position="400"/>
    </location>
    <ligand>
        <name>K(+)</name>
        <dbReference type="ChEBI" id="CHEBI:29103"/>
    </ligand>
</feature>
<dbReference type="PATRIC" id="fig|742737.3.peg.3288"/>
<dbReference type="UniPathway" id="UPA00916">
    <property type="reaction ID" value="UER00889"/>
</dbReference>
<keyword evidence="9" id="KW-0963">Cytoplasm</keyword>
<evidence type="ECO:0000256" key="5">
    <source>
        <dbReference type="ARBA" id="ARBA00022840"/>
    </source>
</evidence>
<dbReference type="GO" id="GO:0004747">
    <property type="term" value="F:ribokinase activity"/>
    <property type="evidence" value="ECO:0007669"/>
    <property type="project" value="UniProtKB-UniRule"/>
</dbReference>
<dbReference type="Pfam" id="PF00294">
    <property type="entry name" value="PfkB"/>
    <property type="match status" value="1"/>
</dbReference>
<comment type="caution">
    <text evidence="11">The sequence shown here is derived from an EMBL/GenBank/DDBJ whole genome shotgun (WGS) entry which is preliminary data.</text>
</comment>
<comment type="subunit">
    <text evidence="9">Homodimer.</text>
</comment>
<feature type="binding site" evidence="9">
    <location>
        <position position="395"/>
    </location>
    <ligand>
        <name>K(+)</name>
        <dbReference type="ChEBI" id="CHEBI:29103"/>
    </ligand>
</feature>
<dbReference type="EC" id="2.7.1.15" evidence="9"/>
<evidence type="ECO:0000256" key="6">
    <source>
        <dbReference type="ARBA" id="ARBA00022842"/>
    </source>
</evidence>
<feature type="binding site" evidence="9">
    <location>
        <position position="361"/>
    </location>
    <ligand>
        <name>K(+)</name>
        <dbReference type="ChEBI" id="CHEBI:29103"/>
    </ligand>
</feature>
<evidence type="ECO:0000256" key="4">
    <source>
        <dbReference type="ARBA" id="ARBA00022777"/>
    </source>
</evidence>
<dbReference type="Proteomes" id="UP000005384">
    <property type="component" value="Unassembled WGS sequence"/>
</dbReference>
<dbReference type="AlphaFoldDB" id="G5III1"/>
<keyword evidence="5 9" id="KW-0067">ATP-binding</keyword>